<reference evidence="2" key="1">
    <citation type="submission" date="2020-01" db="EMBL/GenBank/DDBJ databases">
        <title>Caldichromatium gen. nov., sp. nov., a thermophilic purple sulfur bacterium member of the family Chromatiaceae isolated from Nakabusa hot spring, Japan.</title>
        <authorList>
            <person name="Saini M.K."/>
            <person name="Hanada S."/>
            <person name="Tank M."/>
        </authorList>
    </citation>
    <scope>NUCLEOTIDE SEQUENCE [LARGE SCALE GENOMIC DNA]</scope>
    <source>
        <strain evidence="2">No.7</strain>
    </source>
</reference>
<dbReference type="Proteomes" id="UP000502699">
    <property type="component" value="Chromosome"/>
</dbReference>
<dbReference type="Gene3D" id="6.10.280.50">
    <property type="match status" value="1"/>
</dbReference>
<dbReference type="KEGG" id="cjap:GWK36_09390"/>
<dbReference type="InterPro" id="IPR007420">
    <property type="entry name" value="DUF465"/>
</dbReference>
<dbReference type="InterPro" id="IPR038444">
    <property type="entry name" value="DUF465_sf"/>
</dbReference>
<accession>A0A6G7VE23</accession>
<evidence type="ECO:0000313" key="1">
    <source>
        <dbReference type="EMBL" id="QIK38160.1"/>
    </source>
</evidence>
<protein>
    <submittedName>
        <fullName evidence="1">YdcH family protein</fullName>
    </submittedName>
</protein>
<keyword evidence="2" id="KW-1185">Reference proteome</keyword>
<dbReference type="RefSeq" id="WP_166270924.1">
    <property type="nucleotide sequence ID" value="NZ_CP048029.1"/>
</dbReference>
<organism evidence="1 2">
    <name type="scientific">Caldichromatium japonicum</name>
    <dbReference type="NCBI Taxonomy" id="2699430"/>
    <lineage>
        <taxon>Bacteria</taxon>
        <taxon>Pseudomonadati</taxon>
        <taxon>Pseudomonadota</taxon>
        <taxon>Gammaproteobacteria</taxon>
        <taxon>Chromatiales</taxon>
        <taxon>Chromatiaceae</taxon>
        <taxon>Caldichromatium</taxon>
    </lineage>
</organism>
<gene>
    <name evidence="1" type="ORF">GWK36_09390</name>
</gene>
<dbReference type="Pfam" id="PF04325">
    <property type="entry name" value="DUF465"/>
    <property type="match status" value="1"/>
</dbReference>
<name>A0A6G7VE23_9GAMM</name>
<sequence>MLGESHDLLHEFPDLQDRISALRTSNPEFAQLMDEYDSIDARVRTIEELGTPVADETIEEMKKQRLHLKDRLYAMLRA</sequence>
<dbReference type="EMBL" id="CP048029">
    <property type="protein sequence ID" value="QIK38160.1"/>
    <property type="molecule type" value="Genomic_DNA"/>
</dbReference>
<proteinExistence type="predicted"/>
<evidence type="ECO:0000313" key="2">
    <source>
        <dbReference type="Proteomes" id="UP000502699"/>
    </source>
</evidence>
<dbReference type="AlphaFoldDB" id="A0A6G7VE23"/>